<evidence type="ECO:0000313" key="3">
    <source>
        <dbReference type="EMBL" id="GAP34661.1"/>
    </source>
</evidence>
<dbReference type="PANTHER" id="PTHR42760:SF135">
    <property type="entry name" value="BLL7886 PROTEIN"/>
    <property type="match status" value="1"/>
</dbReference>
<reference evidence="3 4" key="2">
    <citation type="journal article" date="2016" name="Science">
        <title>A bacterium that degrades and assimilates poly(ethylene terephthalate).</title>
        <authorList>
            <person name="Yoshida S."/>
            <person name="Hiraga K."/>
            <person name="Takehana T."/>
            <person name="Taniguchi I."/>
            <person name="Yamaji H."/>
            <person name="Maeda Y."/>
            <person name="Toyohara K."/>
            <person name="Miyamoto K."/>
            <person name="Kimura Y."/>
            <person name="Oda K."/>
        </authorList>
    </citation>
    <scope>NUCLEOTIDE SEQUENCE [LARGE SCALE GENOMIC DNA]</scope>
    <source>
        <strain evidence="4">NBRC 110686 / TISTR 2288 / 201-F6</strain>
    </source>
</reference>
<dbReference type="Proteomes" id="UP000037660">
    <property type="component" value="Unassembled WGS sequence"/>
</dbReference>
<comment type="caution">
    <text evidence="3">The sequence shown here is derived from an EMBL/GenBank/DDBJ whole genome shotgun (WGS) entry which is preliminary data.</text>
</comment>
<name>A0A0K8NWB5_PISS1</name>
<dbReference type="PRINTS" id="PR00081">
    <property type="entry name" value="GDHRDH"/>
</dbReference>
<evidence type="ECO:0000256" key="2">
    <source>
        <dbReference type="RuleBase" id="RU000363"/>
    </source>
</evidence>
<evidence type="ECO:0000313" key="4">
    <source>
        <dbReference type="Proteomes" id="UP000037660"/>
    </source>
</evidence>
<dbReference type="GO" id="GO:0016616">
    <property type="term" value="F:oxidoreductase activity, acting on the CH-OH group of donors, NAD or NADP as acceptor"/>
    <property type="evidence" value="ECO:0007669"/>
    <property type="project" value="TreeGrafter"/>
</dbReference>
<dbReference type="STRING" id="1547922.ISF6_5369"/>
<dbReference type="RefSeq" id="WP_054018786.1">
    <property type="nucleotide sequence ID" value="NZ_BBYR01000009.1"/>
</dbReference>
<dbReference type="PROSITE" id="PS00061">
    <property type="entry name" value="ADH_SHORT"/>
    <property type="match status" value="1"/>
</dbReference>
<dbReference type="GO" id="GO:0030497">
    <property type="term" value="P:fatty acid elongation"/>
    <property type="evidence" value="ECO:0007669"/>
    <property type="project" value="TreeGrafter"/>
</dbReference>
<evidence type="ECO:0000256" key="1">
    <source>
        <dbReference type="ARBA" id="ARBA00006484"/>
    </source>
</evidence>
<dbReference type="PANTHER" id="PTHR42760">
    <property type="entry name" value="SHORT-CHAIN DEHYDROGENASES/REDUCTASES FAMILY MEMBER"/>
    <property type="match status" value="1"/>
</dbReference>
<reference evidence="4" key="1">
    <citation type="submission" date="2015-07" db="EMBL/GenBank/DDBJ databases">
        <title>Discovery of a poly(ethylene terephthalate assimilation.</title>
        <authorList>
            <person name="Yoshida S."/>
            <person name="Hiraga K."/>
            <person name="Takehana T."/>
            <person name="Taniguchi I."/>
            <person name="Yamaji H."/>
            <person name="Maeda Y."/>
            <person name="Toyohara K."/>
            <person name="Miyamoto K."/>
            <person name="Kimura Y."/>
            <person name="Oda K."/>
        </authorList>
    </citation>
    <scope>NUCLEOTIDE SEQUENCE [LARGE SCALE GENOMIC DNA]</scope>
    <source>
        <strain evidence="4">NBRC 110686 / TISTR 2288 / 201-F6</strain>
    </source>
</reference>
<dbReference type="InterPro" id="IPR020904">
    <property type="entry name" value="Sc_DH/Rdtase_CS"/>
</dbReference>
<organism evidence="3 4">
    <name type="scientific">Piscinibacter sakaiensis</name>
    <name type="common">Ideonella sakaiensis</name>
    <dbReference type="NCBI Taxonomy" id="1547922"/>
    <lineage>
        <taxon>Bacteria</taxon>
        <taxon>Pseudomonadati</taxon>
        <taxon>Pseudomonadota</taxon>
        <taxon>Betaproteobacteria</taxon>
        <taxon>Burkholderiales</taxon>
        <taxon>Sphaerotilaceae</taxon>
        <taxon>Piscinibacter</taxon>
    </lineage>
</organism>
<dbReference type="EMBL" id="BBYR01000009">
    <property type="protein sequence ID" value="GAP34661.1"/>
    <property type="molecule type" value="Genomic_DNA"/>
</dbReference>
<dbReference type="Gene3D" id="3.40.50.720">
    <property type="entry name" value="NAD(P)-binding Rossmann-like Domain"/>
    <property type="match status" value="1"/>
</dbReference>
<sequence>MALVTGAFGALGRATVQGLAAAGWRVAALDVAPAAPAGLPASLALPGVRLDDEAAAVAAVARTVAELGRLDALVNIAGGFAWETVAGGSAATWRRQHELNLMTALIACEAALPHVAASPRGRIVNVGAAAAGRAGKGMGAYTAAKSGVLRLTEALAEELKDGRATVNAVLPSILDTPANRAEMGEADAGRWVRPEALAGVIAFLLSEAGAPIHGAAVPVTGRV</sequence>
<dbReference type="SUPFAM" id="SSF51735">
    <property type="entry name" value="NAD(P)-binding Rossmann-fold domains"/>
    <property type="match status" value="1"/>
</dbReference>
<dbReference type="InterPro" id="IPR002347">
    <property type="entry name" value="SDR_fam"/>
</dbReference>
<protein>
    <submittedName>
        <fullName evidence="3">Dehydrogenase with different specificities</fullName>
    </submittedName>
</protein>
<dbReference type="Pfam" id="PF00106">
    <property type="entry name" value="adh_short"/>
    <property type="match status" value="1"/>
</dbReference>
<dbReference type="AlphaFoldDB" id="A0A0K8NWB5"/>
<accession>A0A0K8NWB5</accession>
<keyword evidence="4" id="KW-1185">Reference proteome</keyword>
<proteinExistence type="inferred from homology"/>
<gene>
    <name evidence="3" type="ORF">ISF6_5369</name>
</gene>
<comment type="similarity">
    <text evidence="1 2">Belongs to the short-chain dehydrogenases/reductases (SDR) family.</text>
</comment>
<dbReference type="PRINTS" id="PR00080">
    <property type="entry name" value="SDRFAMILY"/>
</dbReference>
<dbReference type="InterPro" id="IPR036291">
    <property type="entry name" value="NAD(P)-bd_dom_sf"/>
</dbReference>